<dbReference type="EMBL" id="CAJNOC010000717">
    <property type="protein sequence ID" value="CAF0795571.1"/>
    <property type="molecule type" value="Genomic_DNA"/>
</dbReference>
<organism evidence="3 4">
    <name type="scientific">Brachionus calyciflorus</name>
    <dbReference type="NCBI Taxonomy" id="104777"/>
    <lineage>
        <taxon>Eukaryota</taxon>
        <taxon>Metazoa</taxon>
        <taxon>Spiralia</taxon>
        <taxon>Gnathifera</taxon>
        <taxon>Rotifera</taxon>
        <taxon>Eurotatoria</taxon>
        <taxon>Monogononta</taxon>
        <taxon>Pseudotrocha</taxon>
        <taxon>Ploima</taxon>
        <taxon>Brachionidae</taxon>
        <taxon>Brachionus</taxon>
    </lineage>
</organism>
<dbReference type="SMART" id="SM00228">
    <property type="entry name" value="PDZ"/>
    <property type="match status" value="1"/>
</dbReference>
<sequence length="791" mass="89298">MYTKSTSSLGLLSAKPSSSSSSKPSNSAFRNNHPNRPQNSRLSTSNSELVSDLPDLSHLSEDERKIIEAVLERQKAEEERDLSLVRLLPAKSNTNQNFSTITNSNNSITNTISNQGGLKSKNIAQRHSISDIAQEIKQRYGSIDTGNVCDLCKKTKFTSSGVNRVCFNCKCRCCIRCSVKYTTKTKQIWMCIGCKKKQDEFFKSPILNKKNFVSDYILNKNQIKNTQNETGQINQPIPLKRQLPNISTIKQLSQDETSLKTEQQHQPNTTVTSSTTNSINPDNSDSNSIKKSTRLKMTLIKQASLNNPPSYFNDFDDHSEFNYLKNEPLNTSKHASSQELRKNSLNNNDYFYSSPGSSTSHINQNHFIRSRSKAERIQDPSQMYKASKNSSRKSSISNLNEASQYEIDEKTMYEREKSLNILLREKLKNRIETSSESNAINNQSIIEKEQGVKPNETVNSFEEIQTKLDELNKSPNPIRNNSSKKRPTRQKPSLPALPVNTNPTLIKNKLLAELCKKQNSFNLSDEDNQSNDSELVKIGHSVNNDSEDNEEDEVDDEEEEEEENEDYDLDDEIVSVTEYNTNDEMDLESASLAANNQINNLINNRRVSLLGARPSSIDDYLEQNLKKEEILAHKINRFLSPSDWKLSVDGKKMIGHVLLKKNMIPGNNSVVHSSSSSTIDSATDFNLSLSFGMKVTGGRVNPLTNQLSAYIVKVKKDSIADTIGRLQVEDEIVKWNGKLLRGLSFDEVYSIINKSKQDSQIELIVERILNLSRDKNGNYQEIESNLSLKNG</sequence>
<protein>
    <recommendedName>
        <fullName evidence="2">PDZ domain-containing protein</fullName>
    </recommendedName>
</protein>
<dbReference type="GO" id="GO:0050806">
    <property type="term" value="P:positive regulation of synaptic transmission"/>
    <property type="evidence" value="ECO:0007669"/>
    <property type="project" value="TreeGrafter"/>
</dbReference>
<dbReference type="PROSITE" id="PS50106">
    <property type="entry name" value="PDZ"/>
    <property type="match status" value="1"/>
</dbReference>
<evidence type="ECO:0000313" key="4">
    <source>
        <dbReference type="Proteomes" id="UP000663879"/>
    </source>
</evidence>
<feature type="domain" description="PDZ" evidence="2">
    <location>
        <begin position="691"/>
        <end position="767"/>
    </location>
</feature>
<evidence type="ECO:0000313" key="3">
    <source>
        <dbReference type="EMBL" id="CAF0795571.1"/>
    </source>
</evidence>
<reference evidence="3" key="1">
    <citation type="submission" date="2021-02" db="EMBL/GenBank/DDBJ databases">
        <authorList>
            <person name="Nowell W R."/>
        </authorList>
    </citation>
    <scope>NUCLEOTIDE SEQUENCE</scope>
    <source>
        <strain evidence="3">Ploen Becks lab</strain>
    </source>
</reference>
<feature type="region of interest" description="Disordered" evidence="1">
    <location>
        <begin position="539"/>
        <end position="569"/>
    </location>
</feature>
<dbReference type="GO" id="GO:0044325">
    <property type="term" value="F:transmembrane transporter binding"/>
    <property type="evidence" value="ECO:0007669"/>
    <property type="project" value="TreeGrafter"/>
</dbReference>
<accession>A0A813SIE5</accession>
<dbReference type="GO" id="GO:0048167">
    <property type="term" value="P:regulation of synaptic plasticity"/>
    <property type="evidence" value="ECO:0007669"/>
    <property type="project" value="TreeGrafter"/>
</dbReference>
<feature type="region of interest" description="Disordered" evidence="1">
    <location>
        <begin position="252"/>
        <end position="290"/>
    </location>
</feature>
<dbReference type="Proteomes" id="UP000663879">
    <property type="component" value="Unassembled WGS sequence"/>
</dbReference>
<dbReference type="InterPro" id="IPR001478">
    <property type="entry name" value="PDZ"/>
</dbReference>
<dbReference type="InterPro" id="IPR011011">
    <property type="entry name" value="Znf_FYVE_PHD"/>
</dbReference>
<feature type="region of interest" description="Disordered" evidence="1">
    <location>
        <begin position="371"/>
        <end position="398"/>
    </location>
</feature>
<gene>
    <name evidence="3" type="ORF">OXX778_LOCUS6196</name>
</gene>
<dbReference type="Gene3D" id="2.30.42.10">
    <property type="match status" value="1"/>
</dbReference>
<feature type="region of interest" description="Disordered" evidence="1">
    <location>
        <begin position="1"/>
        <end position="56"/>
    </location>
</feature>
<dbReference type="InterPro" id="IPR013083">
    <property type="entry name" value="Znf_RING/FYVE/PHD"/>
</dbReference>
<dbReference type="InterPro" id="IPR039032">
    <property type="entry name" value="Rim-like"/>
</dbReference>
<dbReference type="SUPFAM" id="SSF50156">
    <property type="entry name" value="PDZ domain-like"/>
    <property type="match status" value="1"/>
</dbReference>
<feature type="region of interest" description="Disordered" evidence="1">
    <location>
        <begin position="467"/>
        <end position="501"/>
    </location>
</feature>
<dbReference type="SUPFAM" id="SSF57903">
    <property type="entry name" value="FYVE/PHD zinc finger"/>
    <property type="match status" value="1"/>
</dbReference>
<keyword evidence="4" id="KW-1185">Reference proteome</keyword>
<feature type="compositionally biased region" description="Low complexity" evidence="1">
    <location>
        <begin position="7"/>
        <end position="28"/>
    </location>
</feature>
<dbReference type="GO" id="GO:0042391">
    <property type="term" value="P:regulation of membrane potential"/>
    <property type="evidence" value="ECO:0007669"/>
    <property type="project" value="TreeGrafter"/>
</dbReference>
<feature type="compositionally biased region" description="Polar residues" evidence="1">
    <location>
        <begin position="29"/>
        <end position="49"/>
    </location>
</feature>
<feature type="compositionally biased region" description="Acidic residues" evidence="1">
    <location>
        <begin position="545"/>
        <end position="569"/>
    </location>
</feature>
<evidence type="ECO:0000259" key="2">
    <source>
        <dbReference type="PROSITE" id="PS50106"/>
    </source>
</evidence>
<comment type="caution">
    <text evidence="3">The sequence shown here is derived from an EMBL/GenBank/DDBJ whole genome shotgun (WGS) entry which is preliminary data.</text>
</comment>
<dbReference type="PANTHER" id="PTHR12157">
    <property type="entry name" value="REGULATING SYNAPTIC MEMBRANE EXOCYTOSIS PROTEIN"/>
    <property type="match status" value="1"/>
</dbReference>
<dbReference type="Pfam" id="PF00595">
    <property type="entry name" value="PDZ"/>
    <property type="match status" value="1"/>
</dbReference>
<dbReference type="GO" id="GO:2000300">
    <property type="term" value="P:regulation of synaptic vesicle exocytosis"/>
    <property type="evidence" value="ECO:0007669"/>
    <property type="project" value="TreeGrafter"/>
</dbReference>
<dbReference type="GO" id="GO:0031267">
    <property type="term" value="F:small GTPase binding"/>
    <property type="evidence" value="ECO:0007669"/>
    <property type="project" value="InterPro"/>
</dbReference>
<dbReference type="Gene3D" id="3.30.40.10">
    <property type="entry name" value="Zinc/RING finger domain, C3HC4 (zinc finger)"/>
    <property type="match status" value="1"/>
</dbReference>
<evidence type="ECO:0000256" key="1">
    <source>
        <dbReference type="SAM" id="MobiDB-lite"/>
    </source>
</evidence>
<dbReference type="InterPro" id="IPR036034">
    <property type="entry name" value="PDZ_sf"/>
</dbReference>
<dbReference type="OrthoDB" id="420032at2759"/>
<dbReference type="GO" id="GO:0048791">
    <property type="term" value="P:calcium ion-regulated exocytosis of neurotransmitter"/>
    <property type="evidence" value="ECO:0007669"/>
    <property type="project" value="TreeGrafter"/>
</dbReference>
<dbReference type="PANTHER" id="PTHR12157:SF25">
    <property type="entry name" value="REGULATING SYNAPTIC MEMBRANE EXOCYTOSIS PROTEIN 3"/>
    <property type="match status" value="1"/>
</dbReference>
<proteinExistence type="predicted"/>
<dbReference type="AlphaFoldDB" id="A0A813SIE5"/>
<name>A0A813SIE5_9BILA</name>
<dbReference type="GO" id="GO:0048788">
    <property type="term" value="C:cytoskeleton of presynaptic active zone"/>
    <property type="evidence" value="ECO:0007669"/>
    <property type="project" value="TreeGrafter"/>
</dbReference>
<feature type="compositionally biased region" description="Low complexity" evidence="1">
    <location>
        <begin position="268"/>
        <end position="290"/>
    </location>
</feature>
<dbReference type="GO" id="GO:0042734">
    <property type="term" value="C:presynaptic membrane"/>
    <property type="evidence" value="ECO:0007669"/>
    <property type="project" value="TreeGrafter"/>
</dbReference>
<feature type="compositionally biased region" description="Low complexity" evidence="1">
    <location>
        <begin position="385"/>
        <end position="398"/>
    </location>
</feature>